<evidence type="ECO:0000313" key="1">
    <source>
        <dbReference type="EMBL" id="KAF7507891.1"/>
    </source>
</evidence>
<evidence type="ECO:0000313" key="2">
    <source>
        <dbReference type="Proteomes" id="UP000606974"/>
    </source>
</evidence>
<reference evidence="1" key="1">
    <citation type="submission" date="2020-02" db="EMBL/GenBank/DDBJ databases">
        <authorList>
            <person name="Palmer J.M."/>
        </authorList>
    </citation>
    <scope>NUCLEOTIDE SEQUENCE</scope>
    <source>
        <strain evidence="1">EPUS1.4</strain>
        <tissue evidence="1">Thallus</tissue>
    </source>
</reference>
<organism evidence="1 2">
    <name type="scientific">Endocarpon pusillum</name>
    <dbReference type="NCBI Taxonomy" id="364733"/>
    <lineage>
        <taxon>Eukaryota</taxon>
        <taxon>Fungi</taxon>
        <taxon>Dikarya</taxon>
        <taxon>Ascomycota</taxon>
        <taxon>Pezizomycotina</taxon>
        <taxon>Eurotiomycetes</taxon>
        <taxon>Chaetothyriomycetidae</taxon>
        <taxon>Verrucariales</taxon>
        <taxon>Verrucariaceae</taxon>
        <taxon>Endocarpon</taxon>
    </lineage>
</organism>
<sequence>MVRTLHRDSFDTTSSKYELDHHEVFDCDWNGVSCSMIALHLVLRLEHMQHQLLADQPG</sequence>
<name>A0A8H7AIX9_9EURO</name>
<dbReference type="AlphaFoldDB" id="A0A8H7AIX9"/>
<dbReference type="Proteomes" id="UP000606974">
    <property type="component" value="Unassembled WGS sequence"/>
</dbReference>
<proteinExistence type="predicted"/>
<protein>
    <submittedName>
        <fullName evidence="1">Uncharacterized protein</fullName>
    </submittedName>
</protein>
<dbReference type="EMBL" id="JAACFV010000062">
    <property type="protein sequence ID" value="KAF7507891.1"/>
    <property type="molecule type" value="Genomic_DNA"/>
</dbReference>
<accession>A0A8H7AIX9</accession>
<keyword evidence="2" id="KW-1185">Reference proteome</keyword>
<gene>
    <name evidence="1" type="ORF">GJ744_010055</name>
</gene>
<comment type="caution">
    <text evidence="1">The sequence shown here is derived from an EMBL/GenBank/DDBJ whole genome shotgun (WGS) entry which is preliminary data.</text>
</comment>